<dbReference type="Pfam" id="PF00676">
    <property type="entry name" value="E1_dh"/>
    <property type="match status" value="1"/>
</dbReference>
<sequence>MTDQSPNDQFHASSFMQGHNAAYLEQLYAQYARDPNAVDEAWRAFFAALGDSAQDAQAEAQGPSWARRDWPPTPSDDLTNALTGEWPQAAAEIKGAGDKIKAKAQEKSVEVTDAQIQRAVLDSIRALMIIRAYRIRGHLVADLDPLGMRETTPHPELDPKSYGFTEADMDRPIFIDNVLGLQMASMRQIVEIVKRTYCGTFALQYMHISDPEQAAWLKERIEGYGKEIQFTKQGRKAILNKLVEAEGFEKFLHVKYMGTKRFGLDGGEALIPAMEQIIKRGGALGLQEIVIGMPHRGRLSVLANVMGKPYRAIFNEFQGGSFKPEDVDGSGDVKYHLGASSDREFDGNRVHLSLTANPSHLEAVNPVVLGKVRAKQDQMGDSERRRVMAILLHGDAAFAGQGIVAEGFQLSGIRGHRTGGTMHIVVNNQIGFTTAPHFSRSSPYPTDIALMVEAPIFHVNGDDPEAVVHAARVATEFRQKFGKDVVLDIFCYRRFGHNEGDEPNFTNPVMYKKIKTQKTTLQLYTERLVKDGLIPEGEIEDAKAAFQARLNEEFEAGKDYKPNKADWLDGRWSHLNREGEEYQRGETAIRPETMAEVGRALSTAPDGFNLHKTVARLLETKAEMFKTGHGFDWATAEALAFGSLLTEGYPVRLAGQDSARGTFSQRHSALVEQDSEDRYYPLNHVREGQSRYEVIDSALSEYAVLGFEYGYSLAEPNALTMWEAQFGDFANGAQIMFDQFISSGERKWLRMSGLVMLLPHGFEGQGPEHSSARLERFLQMCAEDNWIVANCTTPANYFHILRRQIHRSFRKPLVLMTPKSLLRHKLAISDAEDFTTGSSFHRVLWDDAEKGHSDTVLASDDKIRRVVICSGKVYYDLLEERDNRGITDVYLLRLEQFYPFPALALMKELERFKGAEIVWCQEEPKNQGGWSFVEPNLEWVLTRIGAKHTRPRYAGRAASASPATGLASMHKAQQTALVNDALTIEG</sequence>
<evidence type="ECO:0000256" key="4">
    <source>
        <dbReference type="ARBA" id="ARBA00011301"/>
    </source>
</evidence>
<dbReference type="AlphaFoldDB" id="A0A316GEC9"/>
<keyword evidence="15" id="KW-1185">Reference proteome</keyword>
<dbReference type="InterPro" id="IPR031717">
    <property type="entry name" value="ODO-1/KGD_C"/>
</dbReference>
<dbReference type="Gene3D" id="3.40.50.970">
    <property type="match status" value="1"/>
</dbReference>
<dbReference type="InterPro" id="IPR011603">
    <property type="entry name" value="2oxoglutarate_DH_E1"/>
</dbReference>
<dbReference type="InterPro" id="IPR032106">
    <property type="entry name" value="2-oxogl_dehyd_N"/>
</dbReference>
<protein>
    <recommendedName>
        <fullName evidence="6">2-oxoglutarate dehydrogenase E1 component</fullName>
        <ecNumber evidence="5">1.2.4.2</ecNumber>
    </recommendedName>
    <alternativeName>
        <fullName evidence="10">Alpha-ketoglutarate dehydrogenase</fullName>
    </alternativeName>
</protein>
<evidence type="ECO:0000256" key="10">
    <source>
        <dbReference type="ARBA" id="ARBA00030680"/>
    </source>
</evidence>
<dbReference type="Gene3D" id="1.10.287.1150">
    <property type="entry name" value="TPP helical domain"/>
    <property type="match status" value="1"/>
</dbReference>
<dbReference type="InterPro" id="IPR001017">
    <property type="entry name" value="DH_E1"/>
</dbReference>
<dbReference type="OrthoDB" id="9759785at2"/>
<comment type="cofactor">
    <cofactor evidence="1">
        <name>thiamine diphosphate</name>
        <dbReference type="ChEBI" id="CHEBI:58937"/>
    </cofactor>
</comment>
<dbReference type="SMART" id="SM00861">
    <property type="entry name" value="Transket_pyr"/>
    <property type="match status" value="1"/>
</dbReference>
<keyword evidence="8" id="KW-0786">Thiamine pyrophosphate</keyword>
<evidence type="ECO:0000256" key="9">
    <source>
        <dbReference type="ARBA" id="ARBA00023152"/>
    </source>
</evidence>
<dbReference type="EMBL" id="QGGW01000008">
    <property type="protein sequence ID" value="PWK59304.1"/>
    <property type="molecule type" value="Genomic_DNA"/>
</dbReference>
<dbReference type="CDD" id="cd02016">
    <property type="entry name" value="TPP_E1_OGDC_like"/>
    <property type="match status" value="1"/>
</dbReference>
<dbReference type="GO" id="GO:0045252">
    <property type="term" value="C:oxoglutarate dehydrogenase complex"/>
    <property type="evidence" value="ECO:0007669"/>
    <property type="project" value="TreeGrafter"/>
</dbReference>
<keyword evidence="9" id="KW-0324">Glycolysis</keyword>
<dbReference type="InterPro" id="IPR005475">
    <property type="entry name" value="Transketolase-like_Pyr-bd"/>
</dbReference>
<dbReference type="Pfam" id="PF02779">
    <property type="entry name" value="Transket_pyr"/>
    <property type="match status" value="1"/>
</dbReference>
<keyword evidence="7" id="KW-0560">Oxidoreductase</keyword>
<evidence type="ECO:0000259" key="13">
    <source>
        <dbReference type="SMART" id="SM00861"/>
    </source>
</evidence>
<reference evidence="14 15" key="1">
    <citation type="submission" date="2018-05" db="EMBL/GenBank/DDBJ databases">
        <title>Genomic Encyclopedia of Type Strains, Phase IV (KMG-IV): sequencing the most valuable type-strain genomes for metagenomic binning, comparative biology and taxonomic classification.</title>
        <authorList>
            <person name="Goeker M."/>
        </authorList>
    </citation>
    <scope>NUCLEOTIDE SEQUENCE [LARGE SCALE GENOMIC DNA]</scope>
    <source>
        <strain evidence="14 15">DSM 16097</strain>
    </source>
</reference>
<comment type="subunit">
    <text evidence="4">Homodimer. Part of the 2-oxoglutarate dehydrogenase (OGDH) complex composed of E1 (2-oxoglutarate dehydrogenase), E2 (dihydrolipoamide succinyltransferase) and E3 (dihydrolipoamide dehydrogenase); the complex contains multiple copies of the three enzymatic components (E1, E2 and E3).</text>
</comment>
<dbReference type="Proteomes" id="UP000245708">
    <property type="component" value="Unassembled WGS sequence"/>
</dbReference>
<evidence type="ECO:0000313" key="15">
    <source>
        <dbReference type="Proteomes" id="UP000245708"/>
    </source>
</evidence>
<feature type="domain" description="Transketolase-like pyrimidine-binding" evidence="13">
    <location>
        <begin position="631"/>
        <end position="824"/>
    </location>
</feature>
<evidence type="ECO:0000313" key="14">
    <source>
        <dbReference type="EMBL" id="PWK59304.1"/>
    </source>
</evidence>
<organism evidence="14 15">
    <name type="scientific">Roseicyclus mahoneyensis</name>
    <dbReference type="NCBI Taxonomy" id="164332"/>
    <lineage>
        <taxon>Bacteria</taxon>
        <taxon>Pseudomonadati</taxon>
        <taxon>Pseudomonadota</taxon>
        <taxon>Alphaproteobacteria</taxon>
        <taxon>Rhodobacterales</taxon>
        <taxon>Roseobacteraceae</taxon>
        <taxon>Roseicyclus</taxon>
    </lineage>
</organism>
<gene>
    <name evidence="14" type="ORF">C7455_10872</name>
</gene>
<evidence type="ECO:0000256" key="3">
    <source>
        <dbReference type="ARBA" id="ARBA00006936"/>
    </source>
</evidence>
<comment type="function">
    <text evidence="2">E1 component of the 2-oxoglutarate dehydrogenase (OGDH) complex which catalyzes the decarboxylation of 2-oxoglutarate, the first step in the conversion of 2-oxoglutarate to succinyl-CoA and CO(2).</text>
</comment>
<dbReference type="Gene3D" id="3.40.50.12470">
    <property type="match status" value="1"/>
</dbReference>
<dbReference type="InterPro" id="IPR029061">
    <property type="entry name" value="THDP-binding"/>
</dbReference>
<dbReference type="Pfam" id="PF16078">
    <property type="entry name" value="2-oxogl_dehyd_N"/>
    <property type="match status" value="1"/>
</dbReference>
<dbReference type="GO" id="GO:0006096">
    <property type="term" value="P:glycolytic process"/>
    <property type="evidence" value="ECO:0007669"/>
    <property type="project" value="UniProtKB-KW"/>
</dbReference>
<dbReference type="PANTHER" id="PTHR23152:SF4">
    <property type="entry name" value="2-OXOADIPATE DEHYDROGENASE COMPLEX COMPONENT E1"/>
    <property type="match status" value="1"/>
</dbReference>
<evidence type="ECO:0000256" key="1">
    <source>
        <dbReference type="ARBA" id="ARBA00001964"/>
    </source>
</evidence>
<dbReference type="EC" id="1.2.4.2" evidence="5"/>
<dbReference type="Pfam" id="PF16870">
    <property type="entry name" value="OxoGdeHyase_C"/>
    <property type="match status" value="1"/>
</dbReference>
<evidence type="ECO:0000256" key="7">
    <source>
        <dbReference type="ARBA" id="ARBA00023002"/>
    </source>
</evidence>
<evidence type="ECO:0000256" key="6">
    <source>
        <dbReference type="ARBA" id="ARBA00013321"/>
    </source>
</evidence>
<proteinExistence type="inferred from homology"/>
<dbReference type="GO" id="GO:0006099">
    <property type="term" value="P:tricarboxylic acid cycle"/>
    <property type="evidence" value="ECO:0007669"/>
    <property type="project" value="TreeGrafter"/>
</dbReference>
<evidence type="ECO:0000256" key="2">
    <source>
        <dbReference type="ARBA" id="ARBA00003906"/>
    </source>
</evidence>
<evidence type="ECO:0000256" key="11">
    <source>
        <dbReference type="ARBA" id="ARBA00051911"/>
    </source>
</evidence>
<comment type="catalytic activity">
    <reaction evidence="11">
        <text>N(6)-[(R)-lipoyl]-L-lysyl-[protein] + 2-oxoglutarate + H(+) = N(6)-[(R)-S(8)-succinyldihydrolipoyl]-L-lysyl-[protein] + CO2</text>
        <dbReference type="Rhea" id="RHEA:12188"/>
        <dbReference type="Rhea" id="RHEA-COMP:10474"/>
        <dbReference type="Rhea" id="RHEA-COMP:20092"/>
        <dbReference type="ChEBI" id="CHEBI:15378"/>
        <dbReference type="ChEBI" id="CHEBI:16526"/>
        <dbReference type="ChEBI" id="CHEBI:16810"/>
        <dbReference type="ChEBI" id="CHEBI:83099"/>
        <dbReference type="ChEBI" id="CHEBI:83120"/>
        <dbReference type="EC" id="1.2.4.2"/>
    </reaction>
</comment>
<dbReference type="SUPFAM" id="SSF52518">
    <property type="entry name" value="Thiamin diphosphate-binding fold (THDP-binding)"/>
    <property type="match status" value="2"/>
</dbReference>
<comment type="similarity">
    <text evidence="3">Belongs to the alpha-ketoglutarate dehydrogenase family.</text>
</comment>
<dbReference type="NCBIfam" id="TIGR00239">
    <property type="entry name" value="2oxo_dh_E1"/>
    <property type="match status" value="1"/>
</dbReference>
<comment type="caution">
    <text evidence="14">The sequence shown here is derived from an EMBL/GenBank/DDBJ whole genome shotgun (WGS) entry which is preliminary data.</text>
</comment>
<dbReference type="PIRSF" id="PIRSF000157">
    <property type="entry name" value="Oxoglu_dh_E1"/>
    <property type="match status" value="1"/>
</dbReference>
<dbReference type="NCBIfam" id="NF008907">
    <property type="entry name" value="PRK12270.1"/>
    <property type="match status" value="1"/>
</dbReference>
<dbReference type="GO" id="GO:0030976">
    <property type="term" value="F:thiamine pyrophosphate binding"/>
    <property type="evidence" value="ECO:0007669"/>
    <property type="project" value="InterPro"/>
</dbReference>
<dbReference type="FunFam" id="3.40.50.12470:FF:000009">
    <property type="entry name" value="2-oxoglutarate dehydrogenase E1 component"/>
    <property type="match status" value="1"/>
</dbReference>
<dbReference type="InterPro" id="IPR042179">
    <property type="entry name" value="KGD_C_sf"/>
</dbReference>
<dbReference type="GO" id="GO:0005829">
    <property type="term" value="C:cytosol"/>
    <property type="evidence" value="ECO:0007669"/>
    <property type="project" value="TreeGrafter"/>
</dbReference>
<accession>A0A316GEC9</accession>
<dbReference type="Gene3D" id="3.40.50.11610">
    <property type="entry name" value="Multifunctional 2-oxoglutarate metabolism enzyme, C-terminal domain"/>
    <property type="match status" value="1"/>
</dbReference>
<dbReference type="PANTHER" id="PTHR23152">
    <property type="entry name" value="2-OXOGLUTARATE DEHYDROGENASE"/>
    <property type="match status" value="1"/>
</dbReference>
<evidence type="ECO:0000256" key="5">
    <source>
        <dbReference type="ARBA" id="ARBA00012280"/>
    </source>
</evidence>
<evidence type="ECO:0000256" key="8">
    <source>
        <dbReference type="ARBA" id="ARBA00023052"/>
    </source>
</evidence>
<name>A0A316GEC9_9RHOB</name>
<dbReference type="GO" id="GO:0004591">
    <property type="term" value="F:oxoglutarate dehydrogenase (succinyl-transferring) activity"/>
    <property type="evidence" value="ECO:0007669"/>
    <property type="project" value="UniProtKB-EC"/>
</dbReference>
<dbReference type="NCBIfam" id="NF006914">
    <property type="entry name" value="PRK09404.1"/>
    <property type="match status" value="1"/>
</dbReference>
<feature type="region of interest" description="Disordered" evidence="12">
    <location>
        <begin position="56"/>
        <end position="81"/>
    </location>
</feature>
<evidence type="ECO:0000256" key="12">
    <source>
        <dbReference type="SAM" id="MobiDB-lite"/>
    </source>
</evidence>
<dbReference type="RefSeq" id="WP_109669665.1">
    <property type="nucleotide sequence ID" value="NZ_QGGW01000008.1"/>
</dbReference>